<keyword evidence="6 7" id="KW-0067">ATP-binding</keyword>
<gene>
    <name evidence="10" type="ORF">FGO68_gene16316</name>
</gene>
<keyword evidence="4 7" id="KW-0547">Nucleotide-binding</keyword>
<evidence type="ECO:0000256" key="4">
    <source>
        <dbReference type="ARBA" id="ARBA00022741"/>
    </source>
</evidence>
<comment type="caution">
    <text evidence="10">The sequence shown here is derived from an EMBL/GenBank/DDBJ whole genome shotgun (WGS) entry which is preliminary data.</text>
</comment>
<dbReference type="PROSITE" id="PS00108">
    <property type="entry name" value="PROTEIN_KINASE_ST"/>
    <property type="match status" value="1"/>
</dbReference>
<proteinExistence type="inferred from homology"/>
<evidence type="ECO:0000313" key="10">
    <source>
        <dbReference type="EMBL" id="TNV87738.1"/>
    </source>
</evidence>
<evidence type="ECO:0000256" key="1">
    <source>
        <dbReference type="ARBA" id="ARBA00011245"/>
    </source>
</evidence>
<dbReference type="EMBL" id="RRYP01000253">
    <property type="protein sequence ID" value="TNV87738.1"/>
    <property type="molecule type" value="Genomic_DNA"/>
</dbReference>
<dbReference type="GO" id="GO:0004674">
    <property type="term" value="F:protein serine/threonine kinase activity"/>
    <property type="evidence" value="ECO:0007669"/>
    <property type="project" value="UniProtKB-KW"/>
</dbReference>
<sequence length="327" mass="37482">MKSFEQGKELVRILQQASNIWKSAGQLSFKERYTLVGNKTKALLGEGSYGQVYKCIDRHTKQTVAIKQVKKQGKRDDQILRMRLEIELMTILSEENHPGVVKIIEYTEDSQYFNIAMEYVEGGSLQDWVLENKQNQYKEDVYRPIIVQLVEGLSFMHKLGIVHRDIKLDNILLNKDPITKKIEPKFVDFGLSFLLFPGQTSEEPVGSLAFLSPEIVKYLPHTAQTDVWSLGIVVYIIMTGRFPFVSTEAVQITMQNIAHKEINFNQSFWIEKSSQAKDLIAQMLKKDAKERITTQKLLEHPWIQQQGQMRANAAGVSAPGINCYNKE</sequence>
<dbReference type="PROSITE" id="PS50011">
    <property type="entry name" value="PROTEIN_KINASE_DOM"/>
    <property type="match status" value="1"/>
</dbReference>
<feature type="domain" description="Protein kinase" evidence="9">
    <location>
        <begin position="38"/>
        <end position="303"/>
    </location>
</feature>
<evidence type="ECO:0000313" key="11">
    <source>
        <dbReference type="Proteomes" id="UP000785679"/>
    </source>
</evidence>
<reference evidence="10" key="1">
    <citation type="submission" date="2019-06" db="EMBL/GenBank/DDBJ databases">
        <authorList>
            <person name="Zheng W."/>
        </authorList>
    </citation>
    <scope>NUCLEOTIDE SEQUENCE</scope>
    <source>
        <strain evidence="10">QDHG01</strain>
    </source>
</reference>
<dbReference type="Proteomes" id="UP000785679">
    <property type="component" value="Unassembled WGS sequence"/>
</dbReference>
<dbReference type="PROSITE" id="PS00107">
    <property type="entry name" value="PROTEIN_KINASE_ATP"/>
    <property type="match status" value="1"/>
</dbReference>
<accession>A0A8J8TAV8</accession>
<dbReference type="FunFam" id="1.10.510.10:FF:000571">
    <property type="entry name" value="Maternal embryonic leucine zipper kinase"/>
    <property type="match status" value="1"/>
</dbReference>
<organism evidence="10 11">
    <name type="scientific">Halteria grandinella</name>
    <dbReference type="NCBI Taxonomy" id="5974"/>
    <lineage>
        <taxon>Eukaryota</taxon>
        <taxon>Sar</taxon>
        <taxon>Alveolata</taxon>
        <taxon>Ciliophora</taxon>
        <taxon>Intramacronucleata</taxon>
        <taxon>Spirotrichea</taxon>
        <taxon>Stichotrichia</taxon>
        <taxon>Sporadotrichida</taxon>
        <taxon>Halteriidae</taxon>
        <taxon>Halteria</taxon>
    </lineage>
</organism>
<dbReference type="Pfam" id="PF00069">
    <property type="entry name" value="Pkinase"/>
    <property type="match status" value="1"/>
</dbReference>
<keyword evidence="5" id="KW-0418">Kinase</keyword>
<keyword evidence="2 8" id="KW-0723">Serine/threonine-protein kinase</keyword>
<evidence type="ECO:0000256" key="7">
    <source>
        <dbReference type="PROSITE-ProRule" id="PRU10141"/>
    </source>
</evidence>
<comment type="subunit">
    <text evidence="1">Monomer.</text>
</comment>
<name>A0A8J8TAV8_HALGN</name>
<dbReference type="InterPro" id="IPR000719">
    <property type="entry name" value="Prot_kinase_dom"/>
</dbReference>
<evidence type="ECO:0000256" key="3">
    <source>
        <dbReference type="ARBA" id="ARBA00022679"/>
    </source>
</evidence>
<dbReference type="OrthoDB" id="504170at2759"/>
<comment type="similarity">
    <text evidence="8">Belongs to the protein kinase superfamily.</text>
</comment>
<evidence type="ECO:0000256" key="6">
    <source>
        <dbReference type="ARBA" id="ARBA00022840"/>
    </source>
</evidence>
<evidence type="ECO:0000256" key="8">
    <source>
        <dbReference type="RuleBase" id="RU000304"/>
    </source>
</evidence>
<dbReference type="Gene3D" id="1.10.510.10">
    <property type="entry name" value="Transferase(Phosphotransferase) domain 1"/>
    <property type="match status" value="1"/>
</dbReference>
<protein>
    <recommendedName>
        <fullName evidence="9">Protein kinase domain-containing protein</fullName>
    </recommendedName>
</protein>
<dbReference type="InterPro" id="IPR050205">
    <property type="entry name" value="CDPK_Ser/Thr_kinases"/>
</dbReference>
<dbReference type="AlphaFoldDB" id="A0A8J8TAV8"/>
<keyword evidence="3" id="KW-0808">Transferase</keyword>
<evidence type="ECO:0000256" key="5">
    <source>
        <dbReference type="ARBA" id="ARBA00022777"/>
    </source>
</evidence>
<feature type="binding site" evidence="7">
    <location>
        <position position="67"/>
    </location>
    <ligand>
        <name>ATP</name>
        <dbReference type="ChEBI" id="CHEBI:30616"/>
    </ligand>
</feature>
<keyword evidence="11" id="KW-1185">Reference proteome</keyword>
<dbReference type="PANTHER" id="PTHR24349">
    <property type="entry name" value="SERINE/THREONINE-PROTEIN KINASE"/>
    <property type="match status" value="1"/>
</dbReference>
<dbReference type="InterPro" id="IPR008271">
    <property type="entry name" value="Ser/Thr_kinase_AS"/>
</dbReference>
<evidence type="ECO:0000259" key="9">
    <source>
        <dbReference type="PROSITE" id="PS50011"/>
    </source>
</evidence>
<dbReference type="InterPro" id="IPR011009">
    <property type="entry name" value="Kinase-like_dom_sf"/>
</dbReference>
<dbReference type="SUPFAM" id="SSF56112">
    <property type="entry name" value="Protein kinase-like (PK-like)"/>
    <property type="match status" value="1"/>
</dbReference>
<dbReference type="GO" id="GO:0005524">
    <property type="term" value="F:ATP binding"/>
    <property type="evidence" value="ECO:0007669"/>
    <property type="project" value="UniProtKB-UniRule"/>
</dbReference>
<evidence type="ECO:0000256" key="2">
    <source>
        <dbReference type="ARBA" id="ARBA00022527"/>
    </source>
</evidence>
<dbReference type="InterPro" id="IPR017441">
    <property type="entry name" value="Protein_kinase_ATP_BS"/>
</dbReference>
<dbReference type="SMART" id="SM00220">
    <property type="entry name" value="S_TKc"/>
    <property type="match status" value="1"/>
</dbReference>